<comment type="similarity">
    <text evidence="1">Belongs to the FemABX family.</text>
</comment>
<evidence type="ECO:0000256" key="1">
    <source>
        <dbReference type="ARBA" id="ARBA00009943"/>
    </source>
</evidence>
<evidence type="ECO:0000256" key="5">
    <source>
        <dbReference type="ARBA" id="ARBA00023315"/>
    </source>
</evidence>
<name>A0ABR7JLL1_9FIRM</name>
<reference evidence="8 9" key="1">
    <citation type="submission" date="2020-08" db="EMBL/GenBank/DDBJ databases">
        <authorList>
            <person name="Liu C."/>
            <person name="Sun Q."/>
        </authorList>
    </citation>
    <scope>NUCLEOTIDE SEQUENCE [LARGE SCALE GENOMIC DNA]</scope>
    <source>
        <strain evidence="8 9">NSJ-18</strain>
    </source>
</reference>
<accession>A0ABR7JLL1</accession>
<evidence type="ECO:0000259" key="7">
    <source>
        <dbReference type="Pfam" id="PF13480"/>
    </source>
</evidence>
<keyword evidence="2" id="KW-0808">Transferase</keyword>
<dbReference type="Proteomes" id="UP000609849">
    <property type="component" value="Unassembled WGS sequence"/>
</dbReference>
<gene>
    <name evidence="8" type="ORF">H8923_03470</name>
</gene>
<keyword evidence="9" id="KW-1185">Reference proteome</keyword>
<dbReference type="InterPro" id="IPR003447">
    <property type="entry name" value="FEMABX"/>
</dbReference>
<evidence type="ECO:0000313" key="9">
    <source>
        <dbReference type="Proteomes" id="UP000609849"/>
    </source>
</evidence>
<proteinExistence type="inferred from homology"/>
<dbReference type="SUPFAM" id="SSF55729">
    <property type="entry name" value="Acyl-CoA N-acyltransferases (Nat)"/>
    <property type="match status" value="1"/>
</dbReference>
<organism evidence="8 9">
    <name type="scientific">Romboutsia faecis</name>
    <dbReference type="NCBI Taxonomy" id="2764597"/>
    <lineage>
        <taxon>Bacteria</taxon>
        <taxon>Bacillati</taxon>
        <taxon>Bacillota</taxon>
        <taxon>Clostridia</taxon>
        <taxon>Peptostreptococcales</taxon>
        <taxon>Peptostreptococcaceae</taxon>
        <taxon>Romboutsia</taxon>
    </lineage>
</organism>
<evidence type="ECO:0000256" key="6">
    <source>
        <dbReference type="ARBA" id="ARBA00023316"/>
    </source>
</evidence>
<dbReference type="RefSeq" id="WP_153923671.1">
    <property type="nucleotide sequence ID" value="NZ_JACRWE010000002.1"/>
</dbReference>
<keyword evidence="6" id="KW-0961">Cell wall biogenesis/degradation</keyword>
<evidence type="ECO:0000313" key="8">
    <source>
        <dbReference type="EMBL" id="MBC5995806.1"/>
    </source>
</evidence>
<keyword evidence="4" id="KW-0573">Peptidoglycan synthesis</keyword>
<dbReference type="Gene3D" id="3.40.630.30">
    <property type="match status" value="1"/>
</dbReference>
<keyword evidence="3" id="KW-0133">Cell shape</keyword>
<dbReference type="InterPro" id="IPR050644">
    <property type="entry name" value="PG_Glycine_Bridge_Synth"/>
</dbReference>
<evidence type="ECO:0000256" key="3">
    <source>
        <dbReference type="ARBA" id="ARBA00022960"/>
    </source>
</evidence>
<keyword evidence="5" id="KW-0012">Acyltransferase</keyword>
<protein>
    <submittedName>
        <fullName evidence="8">GNAT family N-acetyltransferase</fullName>
    </submittedName>
</protein>
<dbReference type="InterPro" id="IPR038740">
    <property type="entry name" value="BioF2-like_GNAT_dom"/>
</dbReference>
<sequence>MDIYFNDDYGKLYESIENGKSEVFEFTCGLGKIKNQFIKRKIPNKINNTTYFDIVTPYGYGGPLITEIKDKEKINDLVEKYIESFKEYCEKNNIVSEFIRFHPIIGNVNDFKDVYEVKNIRKTLGTNLKDYTDPIQVEFSKSSRKTIRQVLKKGITYRVIEKPENIRDFKEIYYSTMDRNEASEYYYFDDEYFEKCLTYFRENLIIIEVIYDDKVIASGLYFVCGNILQAHLSGTLNEYLEMSPAYITKYATALWAIENGIDYIHYGGGTTNSIEDSLYKFKKKFSQNTEFDFYIGKKIWNMDIYNELCKLNKSDIDDVYFPAYRKVR</sequence>
<feature type="domain" description="BioF2-like acetyltransferase" evidence="7">
    <location>
        <begin position="142"/>
        <end position="271"/>
    </location>
</feature>
<dbReference type="EMBL" id="JACRWE010000002">
    <property type="protein sequence ID" value="MBC5995806.1"/>
    <property type="molecule type" value="Genomic_DNA"/>
</dbReference>
<evidence type="ECO:0000256" key="4">
    <source>
        <dbReference type="ARBA" id="ARBA00022984"/>
    </source>
</evidence>
<evidence type="ECO:0000256" key="2">
    <source>
        <dbReference type="ARBA" id="ARBA00022679"/>
    </source>
</evidence>
<dbReference type="Pfam" id="PF13480">
    <property type="entry name" value="Acetyltransf_6"/>
    <property type="match status" value="1"/>
</dbReference>
<dbReference type="InterPro" id="IPR016181">
    <property type="entry name" value="Acyl_CoA_acyltransferase"/>
</dbReference>
<comment type="caution">
    <text evidence="8">The sequence shown here is derived from an EMBL/GenBank/DDBJ whole genome shotgun (WGS) entry which is preliminary data.</text>
</comment>
<dbReference type="PANTHER" id="PTHR36174:SF1">
    <property type="entry name" value="LIPID II:GLYCINE GLYCYLTRANSFERASE"/>
    <property type="match status" value="1"/>
</dbReference>
<dbReference type="PANTHER" id="PTHR36174">
    <property type="entry name" value="LIPID II:GLYCINE GLYCYLTRANSFERASE"/>
    <property type="match status" value="1"/>
</dbReference>
<dbReference type="PROSITE" id="PS51191">
    <property type="entry name" value="FEMABX"/>
    <property type="match status" value="1"/>
</dbReference>